<feature type="transmembrane region" description="Helical" evidence="7">
    <location>
        <begin position="417"/>
        <end position="441"/>
    </location>
</feature>
<evidence type="ECO:0000256" key="7">
    <source>
        <dbReference type="SAM" id="Phobius"/>
    </source>
</evidence>
<feature type="domain" description="ABC3 transporter permease C-terminal" evidence="8">
    <location>
        <begin position="278"/>
        <end position="392"/>
    </location>
</feature>
<feature type="domain" description="MacB-like periplasmic core" evidence="9">
    <location>
        <begin position="23"/>
        <end position="234"/>
    </location>
</feature>
<feature type="domain" description="ABC3 transporter permease C-terminal" evidence="8">
    <location>
        <begin position="689"/>
        <end position="806"/>
    </location>
</feature>
<dbReference type="EMBL" id="CP157948">
    <property type="protein sequence ID" value="XBS90697.1"/>
    <property type="molecule type" value="Genomic_DNA"/>
</dbReference>
<evidence type="ECO:0000259" key="9">
    <source>
        <dbReference type="Pfam" id="PF12704"/>
    </source>
</evidence>
<feature type="transmembrane region" description="Helical" evidence="7">
    <location>
        <begin position="326"/>
        <end position="351"/>
    </location>
</feature>
<feature type="transmembrane region" description="Helical" evidence="7">
    <location>
        <begin position="21"/>
        <end position="48"/>
    </location>
</feature>
<comment type="similarity">
    <text evidence="6">Belongs to the ABC-4 integral membrane protein family.</text>
</comment>
<feature type="transmembrane region" description="Helical" evidence="7">
    <location>
        <begin position="363"/>
        <end position="388"/>
    </location>
</feature>
<evidence type="ECO:0000256" key="2">
    <source>
        <dbReference type="ARBA" id="ARBA00022475"/>
    </source>
</evidence>
<keyword evidence="2" id="KW-1003">Cell membrane</keyword>
<dbReference type="Pfam" id="PF12704">
    <property type="entry name" value="MacB_PCD"/>
    <property type="match status" value="2"/>
</dbReference>
<feature type="transmembrane region" description="Helical" evidence="7">
    <location>
        <begin position="684"/>
        <end position="712"/>
    </location>
</feature>
<dbReference type="RefSeq" id="WP_350016697.1">
    <property type="nucleotide sequence ID" value="NZ_CP157948.1"/>
</dbReference>
<evidence type="ECO:0000256" key="1">
    <source>
        <dbReference type="ARBA" id="ARBA00004651"/>
    </source>
</evidence>
<dbReference type="InterPro" id="IPR025857">
    <property type="entry name" value="MacB_PCD"/>
</dbReference>
<reference evidence="10" key="1">
    <citation type="submission" date="2024-06" db="EMBL/GenBank/DDBJ databases">
        <authorList>
            <person name="Sun Y."/>
        </authorList>
    </citation>
    <scope>NUCLEOTIDE SEQUENCE</scope>
    <source>
        <strain evidence="10">IGA1.0</strain>
    </source>
</reference>
<feature type="transmembrane region" description="Helical" evidence="7">
    <location>
        <begin position="270"/>
        <end position="290"/>
    </location>
</feature>
<dbReference type="Pfam" id="PF02687">
    <property type="entry name" value="FtsX"/>
    <property type="match status" value="2"/>
</dbReference>
<name>A0AAU7QLX6_9GAMM</name>
<evidence type="ECO:0000256" key="6">
    <source>
        <dbReference type="ARBA" id="ARBA00038076"/>
    </source>
</evidence>
<dbReference type="InterPro" id="IPR003838">
    <property type="entry name" value="ABC3_permease_C"/>
</dbReference>
<sequence>MNIWVTEIWRAWRASVRRPGFLLLATGVLALGIGATVAVTTLIGNTLWRPLPVPHPEQLMVLGQLSDSGHPGGISPHEYQYLDKLDGVTSLGLERPGSTVNIAGAGTPAQVPVIYIDRGMLPALGLQPVLGRNFDVREDRPHGPPAVILGHGFWQRSYGGDTRVIGRSLRVEGLPRTIVGVLPAGFNTVLGPGDVILPTALPPASREYSHNGTVAIARLASGADIAAVSARVDARERAMYRDMAMGGNWQKPRFGAGDLVSTVQRDARPMLLLFLASALLVLLIALVNLTNLMLLRALSRNHDAAVRSALGASLPRLMLPALGEGLLVGGVGALLGMAFAVIGLTLLQGFIPAEWLWGGRLRIGAAAWVLAFGVGLLGALLAAVLALWRSRSATTVDELREGGRSGIGLRSGRLGRVLVVAQVALAAVLLCAAGVFMHGLYDASQLRLGFADDHVLTFDLAPVQARYPDVAAVHDLSQRLVQQLQSIPGVTDATATTNLPASNGMVGQLQTSPHTPDGREFVSQYHGIGEGFFGLFAIPLLEGRGFTSGDVRGSEPVAIVSKDLADKYYDGRAVGKMVEVPSTGDEFRPVRIVGVVGETYQRGPLQPMQPVLYVPLAQMPDPVMTIIRNMEPLRFALRGHGNPMDWQAGVRRVLAEVAPEQPIANLRDMRGIVRQTTQNARLSLWLIGLFATLALMLAAAGLYAVMAVAVAAREREFGVRMALGAAPRRLLGLVLRGGLIQIAAGLAIGVAIALGASHALAVLLMTLLGRSNAFDPAVVLGVCATLAATGLLACLWPAVRAARVQPMRALRGE</sequence>
<proteinExistence type="inferred from homology"/>
<dbReference type="PANTHER" id="PTHR30572">
    <property type="entry name" value="MEMBRANE COMPONENT OF TRANSPORTER-RELATED"/>
    <property type="match status" value="1"/>
</dbReference>
<protein>
    <submittedName>
        <fullName evidence="10">ADOP family duplicated permease</fullName>
    </submittedName>
</protein>
<evidence type="ECO:0000313" key="10">
    <source>
        <dbReference type="EMBL" id="XBS90697.1"/>
    </source>
</evidence>
<organism evidence="10">
    <name type="scientific">Rhodanobacter sp. IGA1.0</name>
    <dbReference type="NCBI Taxonomy" id="3158582"/>
    <lineage>
        <taxon>Bacteria</taxon>
        <taxon>Pseudomonadati</taxon>
        <taxon>Pseudomonadota</taxon>
        <taxon>Gammaproteobacteria</taxon>
        <taxon>Lysobacterales</taxon>
        <taxon>Rhodanobacteraceae</taxon>
        <taxon>Rhodanobacter</taxon>
    </lineage>
</organism>
<dbReference type="NCBIfam" id="TIGR03434">
    <property type="entry name" value="ADOP"/>
    <property type="match status" value="1"/>
</dbReference>
<dbReference type="PANTHER" id="PTHR30572:SF4">
    <property type="entry name" value="ABC TRANSPORTER PERMEASE YTRF"/>
    <property type="match status" value="1"/>
</dbReference>
<keyword evidence="5 7" id="KW-0472">Membrane</keyword>
<feature type="transmembrane region" description="Helical" evidence="7">
    <location>
        <begin position="733"/>
        <end position="757"/>
    </location>
</feature>
<feature type="transmembrane region" description="Helical" evidence="7">
    <location>
        <begin position="777"/>
        <end position="799"/>
    </location>
</feature>
<dbReference type="InterPro" id="IPR017800">
    <property type="entry name" value="ADOP"/>
</dbReference>
<keyword evidence="3 7" id="KW-0812">Transmembrane</keyword>
<dbReference type="AlphaFoldDB" id="A0AAU7QLX6"/>
<evidence type="ECO:0000256" key="4">
    <source>
        <dbReference type="ARBA" id="ARBA00022989"/>
    </source>
</evidence>
<feature type="domain" description="MacB-like periplasmic core" evidence="9">
    <location>
        <begin position="423"/>
        <end position="620"/>
    </location>
</feature>
<keyword evidence="4 7" id="KW-1133">Transmembrane helix</keyword>
<accession>A0AAU7QLX6</accession>
<evidence type="ECO:0000259" key="8">
    <source>
        <dbReference type="Pfam" id="PF02687"/>
    </source>
</evidence>
<dbReference type="GO" id="GO:0005886">
    <property type="term" value="C:plasma membrane"/>
    <property type="evidence" value="ECO:0007669"/>
    <property type="project" value="UniProtKB-SubCell"/>
</dbReference>
<comment type="subcellular location">
    <subcellularLocation>
        <location evidence="1">Cell membrane</location>
        <topology evidence="1">Multi-pass membrane protein</topology>
    </subcellularLocation>
</comment>
<dbReference type="GO" id="GO:0022857">
    <property type="term" value="F:transmembrane transporter activity"/>
    <property type="evidence" value="ECO:0007669"/>
    <property type="project" value="TreeGrafter"/>
</dbReference>
<dbReference type="InterPro" id="IPR050250">
    <property type="entry name" value="Macrolide_Exporter_MacB"/>
</dbReference>
<evidence type="ECO:0000256" key="5">
    <source>
        <dbReference type="ARBA" id="ARBA00023136"/>
    </source>
</evidence>
<evidence type="ECO:0000256" key="3">
    <source>
        <dbReference type="ARBA" id="ARBA00022692"/>
    </source>
</evidence>
<gene>
    <name evidence="10" type="ORF">ABNK63_03375</name>
</gene>